<keyword evidence="2" id="KW-1133">Transmembrane helix</keyword>
<evidence type="ECO:0000313" key="3">
    <source>
        <dbReference type="EMBL" id="KAL3761116.1"/>
    </source>
</evidence>
<dbReference type="EMBL" id="JALLBG020000157">
    <property type="protein sequence ID" value="KAL3761116.1"/>
    <property type="molecule type" value="Genomic_DNA"/>
</dbReference>
<protein>
    <submittedName>
        <fullName evidence="3">Uncharacterized protein</fullName>
    </submittedName>
</protein>
<gene>
    <name evidence="3" type="ORF">ACHAWU_002366</name>
</gene>
<evidence type="ECO:0000256" key="1">
    <source>
        <dbReference type="SAM" id="MobiDB-lite"/>
    </source>
</evidence>
<dbReference type="AlphaFoldDB" id="A0ABD3MAR1"/>
<keyword evidence="2" id="KW-0812">Transmembrane</keyword>
<evidence type="ECO:0000313" key="4">
    <source>
        <dbReference type="Proteomes" id="UP001530293"/>
    </source>
</evidence>
<evidence type="ECO:0000256" key="2">
    <source>
        <dbReference type="SAM" id="Phobius"/>
    </source>
</evidence>
<proteinExistence type="predicted"/>
<feature type="transmembrane region" description="Helical" evidence="2">
    <location>
        <begin position="163"/>
        <end position="186"/>
    </location>
</feature>
<feature type="region of interest" description="Disordered" evidence="1">
    <location>
        <begin position="1"/>
        <end position="78"/>
    </location>
</feature>
<dbReference type="Proteomes" id="UP001530293">
    <property type="component" value="Unassembled WGS sequence"/>
</dbReference>
<organism evidence="3 4">
    <name type="scientific">Discostella pseudostelligera</name>
    <dbReference type="NCBI Taxonomy" id="259834"/>
    <lineage>
        <taxon>Eukaryota</taxon>
        <taxon>Sar</taxon>
        <taxon>Stramenopiles</taxon>
        <taxon>Ochrophyta</taxon>
        <taxon>Bacillariophyta</taxon>
        <taxon>Coscinodiscophyceae</taxon>
        <taxon>Thalassiosirophycidae</taxon>
        <taxon>Stephanodiscales</taxon>
        <taxon>Stephanodiscaceae</taxon>
        <taxon>Discostella</taxon>
    </lineage>
</organism>
<feature type="transmembrane region" description="Helical" evidence="2">
    <location>
        <begin position="102"/>
        <end position="119"/>
    </location>
</feature>
<reference evidence="3 4" key="1">
    <citation type="submission" date="2024-10" db="EMBL/GenBank/DDBJ databases">
        <title>Updated reference genomes for cyclostephanoid diatoms.</title>
        <authorList>
            <person name="Roberts W.R."/>
            <person name="Alverson A.J."/>
        </authorList>
    </citation>
    <scope>NUCLEOTIDE SEQUENCE [LARGE SCALE GENOMIC DNA]</scope>
    <source>
        <strain evidence="3 4">AJA232-27</strain>
    </source>
</reference>
<keyword evidence="4" id="KW-1185">Reference proteome</keyword>
<feature type="transmembrane region" description="Helical" evidence="2">
    <location>
        <begin position="131"/>
        <end position="151"/>
    </location>
</feature>
<keyword evidence="2" id="KW-0472">Membrane</keyword>
<comment type="caution">
    <text evidence="3">The sequence shown here is derived from an EMBL/GenBank/DDBJ whole genome shotgun (WGS) entry which is preliminary data.</text>
</comment>
<feature type="compositionally biased region" description="Basic and acidic residues" evidence="1">
    <location>
        <begin position="36"/>
        <end position="57"/>
    </location>
</feature>
<sequence length="284" mass="31840">MVKIFSRSKASPSDEVTSPLMADVPEWASVSSSRSSSRDEERESRRKDRDARRRAMDNRSVTNSKSSSKKSMKKQLSQEEQDAKDANIGCCYKFGQFLVKTIHLIDAAIGVTFVVYGSLIMTQFENPAMEAAIVSLTFGSIMVFTSIMGLIGFSTKLCNRCGLLLSACTAPFIVCFYMFVIIALLASPDVYFDYLTDHKSVMYLSANQIQTLRNLLPLFYIIFASLAVVEIMRFCALRAIRDKLVRYDGAVMRLSSHEFSYDDSTRSGSIFSGLSEPLIEEDRL</sequence>
<name>A0ABD3MAR1_9STRA</name>
<feature type="transmembrane region" description="Helical" evidence="2">
    <location>
        <begin position="218"/>
        <end position="236"/>
    </location>
</feature>
<accession>A0ABD3MAR1</accession>